<keyword evidence="8" id="KW-0028">Amino-acid biosynthesis</keyword>
<reference evidence="12" key="2">
    <citation type="submission" date="2020-09" db="EMBL/GenBank/DDBJ databases">
        <authorList>
            <person name="Sun Q."/>
            <person name="Kim S."/>
        </authorList>
    </citation>
    <scope>NUCLEOTIDE SEQUENCE</scope>
    <source>
        <strain evidence="12">KCTC 23732</strain>
    </source>
</reference>
<evidence type="ECO:0000256" key="10">
    <source>
        <dbReference type="PIRSR" id="PIRSR001589-3"/>
    </source>
</evidence>
<dbReference type="InterPro" id="IPR051786">
    <property type="entry name" value="ASN_synthetase/amidase"/>
</dbReference>
<dbReference type="Pfam" id="PF13522">
    <property type="entry name" value="GATase_6"/>
    <property type="match status" value="1"/>
</dbReference>
<dbReference type="Gene3D" id="3.60.20.10">
    <property type="entry name" value="Glutamine Phosphoribosylpyrophosphate, subunit 1, domain 1"/>
    <property type="match status" value="1"/>
</dbReference>
<dbReference type="GO" id="GO:0006529">
    <property type="term" value="P:asparagine biosynthetic process"/>
    <property type="evidence" value="ECO:0007669"/>
    <property type="project" value="UniProtKB-KW"/>
</dbReference>
<dbReference type="AlphaFoldDB" id="A0A918N1E0"/>
<dbReference type="SUPFAM" id="SSF52402">
    <property type="entry name" value="Adenine nucleotide alpha hydrolases-like"/>
    <property type="match status" value="1"/>
</dbReference>
<keyword evidence="8" id="KW-0061">Asparagine biosynthesis</keyword>
<dbReference type="PIRSF" id="PIRSF001589">
    <property type="entry name" value="Asn_synthetase_glu-h"/>
    <property type="match status" value="1"/>
</dbReference>
<feature type="binding site" evidence="9">
    <location>
        <begin position="382"/>
        <end position="383"/>
    </location>
    <ligand>
        <name>ATP</name>
        <dbReference type="ChEBI" id="CHEBI:30616"/>
    </ligand>
</feature>
<dbReference type="GO" id="GO:0004066">
    <property type="term" value="F:asparagine synthase (glutamine-hydrolyzing) activity"/>
    <property type="evidence" value="ECO:0007669"/>
    <property type="project" value="UniProtKB-EC"/>
</dbReference>
<dbReference type="RefSeq" id="WP_189385767.1">
    <property type="nucleotide sequence ID" value="NZ_BAABFY010000046.1"/>
</dbReference>
<dbReference type="InterPro" id="IPR029055">
    <property type="entry name" value="Ntn_hydrolases_N"/>
</dbReference>
<dbReference type="GO" id="GO:0005829">
    <property type="term" value="C:cytosol"/>
    <property type="evidence" value="ECO:0007669"/>
    <property type="project" value="TreeGrafter"/>
</dbReference>
<evidence type="ECO:0000259" key="11">
    <source>
        <dbReference type="PROSITE" id="PS51278"/>
    </source>
</evidence>
<evidence type="ECO:0000256" key="9">
    <source>
        <dbReference type="PIRSR" id="PIRSR001589-2"/>
    </source>
</evidence>
<evidence type="ECO:0000256" key="6">
    <source>
        <dbReference type="ARBA" id="ARBA00022962"/>
    </source>
</evidence>
<comment type="pathway">
    <text evidence="1">Amino-acid biosynthesis; L-asparagine biosynthesis; L-asparagine from L-aspartate (L-Gln route): step 1/1.</text>
</comment>
<dbReference type="CDD" id="cd01991">
    <property type="entry name" value="Asn_synthase_B_C"/>
    <property type="match status" value="1"/>
</dbReference>
<dbReference type="InterPro" id="IPR006426">
    <property type="entry name" value="Asn_synth_AEB"/>
</dbReference>
<feature type="active site" description="For GATase activity" evidence="8">
    <location>
        <position position="2"/>
    </location>
</feature>
<dbReference type="GO" id="GO:0005524">
    <property type="term" value="F:ATP binding"/>
    <property type="evidence" value="ECO:0007669"/>
    <property type="project" value="UniProtKB-KW"/>
</dbReference>
<dbReference type="InterPro" id="IPR014729">
    <property type="entry name" value="Rossmann-like_a/b/a_fold"/>
</dbReference>
<keyword evidence="13" id="KW-1185">Reference proteome</keyword>
<gene>
    <name evidence="12" type="ORF">GCM10011450_24210</name>
</gene>
<accession>A0A918N1E0</accession>
<dbReference type="CDD" id="cd00712">
    <property type="entry name" value="AsnB"/>
    <property type="match status" value="1"/>
</dbReference>
<dbReference type="EC" id="6.3.5.4" evidence="3"/>
<feature type="site" description="Important for beta-aspartyl-AMP intermediate formation" evidence="10">
    <location>
        <position position="384"/>
    </location>
</feature>
<dbReference type="NCBIfam" id="TIGR01536">
    <property type="entry name" value="asn_synth_AEB"/>
    <property type="match status" value="1"/>
</dbReference>
<name>A0A918N1E0_9BURK</name>
<feature type="binding site" evidence="9">
    <location>
        <position position="106"/>
    </location>
    <ligand>
        <name>L-glutamine</name>
        <dbReference type="ChEBI" id="CHEBI:58359"/>
    </ligand>
</feature>
<evidence type="ECO:0000256" key="1">
    <source>
        <dbReference type="ARBA" id="ARBA00005187"/>
    </source>
</evidence>
<evidence type="ECO:0000256" key="4">
    <source>
        <dbReference type="ARBA" id="ARBA00022741"/>
    </source>
</evidence>
<evidence type="ECO:0000256" key="2">
    <source>
        <dbReference type="ARBA" id="ARBA00005752"/>
    </source>
</evidence>
<protein>
    <recommendedName>
        <fullName evidence="3">asparagine synthase (glutamine-hydrolyzing)</fullName>
        <ecNumber evidence="3">6.3.5.4</ecNumber>
    </recommendedName>
</protein>
<evidence type="ECO:0000313" key="13">
    <source>
        <dbReference type="Proteomes" id="UP000608345"/>
    </source>
</evidence>
<feature type="domain" description="Glutamine amidotransferase type-2" evidence="11">
    <location>
        <begin position="2"/>
        <end position="220"/>
    </location>
</feature>
<dbReference type="SUPFAM" id="SSF56235">
    <property type="entry name" value="N-terminal nucleophile aminohydrolases (Ntn hydrolases)"/>
    <property type="match status" value="1"/>
</dbReference>
<dbReference type="Proteomes" id="UP000608345">
    <property type="component" value="Unassembled WGS sequence"/>
</dbReference>
<dbReference type="PANTHER" id="PTHR43284">
    <property type="entry name" value="ASPARAGINE SYNTHETASE (GLUTAMINE-HYDROLYZING)"/>
    <property type="match status" value="1"/>
</dbReference>
<dbReference type="InterPro" id="IPR001962">
    <property type="entry name" value="Asn_synthase"/>
</dbReference>
<keyword evidence="4 9" id="KW-0547">Nucleotide-binding</keyword>
<dbReference type="PANTHER" id="PTHR43284:SF1">
    <property type="entry name" value="ASPARAGINE SYNTHETASE"/>
    <property type="match status" value="1"/>
</dbReference>
<proteinExistence type="inferred from homology"/>
<evidence type="ECO:0000256" key="7">
    <source>
        <dbReference type="ARBA" id="ARBA00048741"/>
    </source>
</evidence>
<comment type="similarity">
    <text evidence="2">Belongs to the asparagine synthetase family.</text>
</comment>
<evidence type="ECO:0000256" key="5">
    <source>
        <dbReference type="ARBA" id="ARBA00022840"/>
    </source>
</evidence>
<dbReference type="InterPro" id="IPR033738">
    <property type="entry name" value="AsnB_N"/>
</dbReference>
<reference evidence="12" key="1">
    <citation type="journal article" date="2014" name="Int. J. Syst. Evol. Microbiol.">
        <title>Complete genome sequence of Corynebacterium casei LMG S-19264T (=DSM 44701T), isolated from a smear-ripened cheese.</title>
        <authorList>
            <consortium name="US DOE Joint Genome Institute (JGI-PGF)"/>
            <person name="Walter F."/>
            <person name="Albersmeier A."/>
            <person name="Kalinowski J."/>
            <person name="Ruckert C."/>
        </authorList>
    </citation>
    <scope>NUCLEOTIDE SEQUENCE</scope>
    <source>
        <strain evidence="12">KCTC 23732</strain>
    </source>
</reference>
<comment type="caution">
    <text evidence="12">The sequence shown here is derived from an EMBL/GenBank/DDBJ whole genome shotgun (WGS) entry which is preliminary data.</text>
</comment>
<dbReference type="InterPro" id="IPR017932">
    <property type="entry name" value="GATase_2_dom"/>
</dbReference>
<sequence>MCGITGFLNNSIKEYNYQENISQMNNQIIHRGPDDSGIWIDETSGIALGHRRLSILELSEAGHQPMLSSCNRYVLVFNGEIYNHLELRKQLEAQLQTPAFWRGHSDTETLLACFSAWGIKKTLQATVGMFAIALWDKTNKALTLARDRLGEKPLYWGWQENTLLFGSELKALKAHPAFKSNINRNALALFLRHGYVPSPYSIYENIHKLSPGHFLTLPLAEGRLNKETSPEPYWQFNGAVATGLSNPFTGNDSEAIDALETQLSASIKSQMLSDVPLGAFLSGGIDSSTIVSLMQAQSSRPVKTFTIGLEGNGTTYDETLHAKAVAAHLGTEHTELHISSQDALNVIPKLPKIYCEPLSADSQIPIFLLSELTRQHVTVALSGDGGDELFGGYNRYLKAKTVWEKMQRLPPLARNTFAHFLRALPPSTWDKLFDVAKPILPRRFQIAIPGTKAQKLADVLSLSDEKSYFSRLTSHWQNPENIVIGAKEPPTLLTTDSAWPTTDCFEHSMMAMDAQSFLPEEVLVKVDRAAMANSLETRTPMIDHQVVELAWRMPLHMKIRNGQGKWLLRQVLYRHVPKELIERPKTGFGIPIDAWLRGTLREWAESLLDEQRLRNEGYFHPEPIRKLWEEHLSGKYNWQYQLWPVLMFQAWLEENA</sequence>
<evidence type="ECO:0000256" key="3">
    <source>
        <dbReference type="ARBA" id="ARBA00012737"/>
    </source>
</evidence>
<evidence type="ECO:0000256" key="8">
    <source>
        <dbReference type="PIRSR" id="PIRSR001589-1"/>
    </source>
</evidence>
<organism evidence="12 13">
    <name type="scientific">Advenella faeciporci</name>
    <dbReference type="NCBI Taxonomy" id="797535"/>
    <lineage>
        <taxon>Bacteria</taxon>
        <taxon>Pseudomonadati</taxon>
        <taxon>Pseudomonadota</taxon>
        <taxon>Betaproteobacteria</taxon>
        <taxon>Burkholderiales</taxon>
        <taxon>Alcaligenaceae</taxon>
    </lineage>
</organism>
<dbReference type="EMBL" id="BMYS01000020">
    <property type="protein sequence ID" value="GGW93350.1"/>
    <property type="molecule type" value="Genomic_DNA"/>
</dbReference>
<dbReference type="Pfam" id="PF00733">
    <property type="entry name" value="Asn_synthase"/>
    <property type="match status" value="1"/>
</dbReference>
<keyword evidence="6 8" id="KW-0315">Glutamine amidotransferase</keyword>
<feature type="binding site" evidence="9">
    <location>
        <position position="307"/>
    </location>
    <ligand>
        <name>ATP</name>
        <dbReference type="ChEBI" id="CHEBI:30616"/>
    </ligand>
</feature>
<dbReference type="Gene3D" id="3.40.50.620">
    <property type="entry name" value="HUPs"/>
    <property type="match status" value="2"/>
</dbReference>
<keyword evidence="5 9" id="KW-0067">ATP-binding</keyword>
<evidence type="ECO:0000313" key="12">
    <source>
        <dbReference type="EMBL" id="GGW93350.1"/>
    </source>
</evidence>
<comment type="catalytic activity">
    <reaction evidence="7">
        <text>L-aspartate + L-glutamine + ATP + H2O = L-asparagine + L-glutamate + AMP + diphosphate + H(+)</text>
        <dbReference type="Rhea" id="RHEA:12228"/>
        <dbReference type="ChEBI" id="CHEBI:15377"/>
        <dbReference type="ChEBI" id="CHEBI:15378"/>
        <dbReference type="ChEBI" id="CHEBI:29985"/>
        <dbReference type="ChEBI" id="CHEBI:29991"/>
        <dbReference type="ChEBI" id="CHEBI:30616"/>
        <dbReference type="ChEBI" id="CHEBI:33019"/>
        <dbReference type="ChEBI" id="CHEBI:58048"/>
        <dbReference type="ChEBI" id="CHEBI:58359"/>
        <dbReference type="ChEBI" id="CHEBI:456215"/>
        <dbReference type="EC" id="6.3.5.4"/>
    </reaction>
</comment>
<dbReference type="PROSITE" id="PS51278">
    <property type="entry name" value="GATASE_TYPE_2"/>
    <property type="match status" value="1"/>
</dbReference>